<dbReference type="PROSITE" id="PS51294">
    <property type="entry name" value="HTH_MYB"/>
    <property type="match status" value="2"/>
</dbReference>
<sequence length="437" mass="48186">MVRAPCGSGGGGSDGGGCDEQAEKVALRRGPWTPDEDRKLVAYIEQHGHGSWRALPKNAGLQRCGKSCRLRWTNYLRPDIKRGRFSEAEDHIIVHLHAILGNRWSTIAAHLPGRTDNEIKNYWNTHLKKRLLQLGIDPVTHKPCRSSDLDVLETSSAEMNKFSSSVSSTQSHMSQWDRVRMETEARLSSTNSFPRPTPPQPSAYDHRVAPSDAEAFMSSWKAAQIADSREVLHSDAVVAAAPGIPFSDFGQNFVFHHSLKSSSQRESVQLGNLWNVVPSMVEAESSSTSGSQDDHHRHSPGSSSSISSSTSQAKLLNNPMSPTSILSEPLHVNPTSGDVLWDCNPEAANFWNTQLQVNLLHNMVAHVQNSTLIPETMVPSYDHSAPLLETGFGESGREESPTLSCHSFYNLVDLEPQLYSLPACRVQQTASRLQQLI</sequence>
<dbReference type="PANTHER" id="PTHR47994">
    <property type="entry name" value="F14D16.11-RELATED"/>
    <property type="match status" value="1"/>
</dbReference>
<keyword evidence="4" id="KW-0539">Nucleus</keyword>
<evidence type="ECO:0000259" key="7">
    <source>
        <dbReference type="PROSITE" id="PS51294"/>
    </source>
</evidence>
<comment type="caution">
    <text evidence="8">The sequence shown here is derived from an EMBL/GenBank/DDBJ whole genome shotgun (WGS) entry which is preliminary data.</text>
</comment>
<dbReference type="PANTHER" id="PTHR47994:SF5">
    <property type="entry name" value="F14D16.11-RELATED"/>
    <property type="match status" value="1"/>
</dbReference>
<feature type="domain" description="HTH myb-type" evidence="7">
    <location>
        <begin position="24"/>
        <end position="76"/>
    </location>
</feature>
<reference evidence="8" key="1">
    <citation type="submission" date="2020-06" db="EMBL/GenBank/DDBJ databases">
        <title>WGS assembly of Ceratodon purpureus strain R40.</title>
        <authorList>
            <person name="Carey S.B."/>
            <person name="Jenkins J."/>
            <person name="Shu S."/>
            <person name="Lovell J.T."/>
            <person name="Sreedasyam A."/>
            <person name="Maumus F."/>
            <person name="Tiley G.P."/>
            <person name="Fernandez-Pozo N."/>
            <person name="Barry K."/>
            <person name="Chen C."/>
            <person name="Wang M."/>
            <person name="Lipzen A."/>
            <person name="Daum C."/>
            <person name="Saski C.A."/>
            <person name="Payton A.C."/>
            <person name="Mcbreen J.C."/>
            <person name="Conrad R.E."/>
            <person name="Kollar L.M."/>
            <person name="Olsson S."/>
            <person name="Huttunen S."/>
            <person name="Landis J.B."/>
            <person name="Wickett N.J."/>
            <person name="Johnson M.G."/>
            <person name="Rensing S.A."/>
            <person name="Grimwood J."/>
            <person name="Schmutz J."/>
            <person name="Mcdaniel S.F."/>
        </authorList>
    </citation>
    <scope>NUCLEOTIDE SEQUENCE</scope>
    <source>
        <strain evidence="8">R40</strain>
    </source>
</reference>
<dbReference type="CDD" id="cd00167">
    <property type="entry name" value="SANT"/>
    <property type="match status" value="2"/>
</dbReference>
<dbReference type="InterPro" id="IPR001005">
    <property type="entry name" value="SANT/Myb"/>
</dbReference>
<dbReference type="InterPro" id="IPR017930">
    <property type="entry name" value="Myb_dom"/>
</dbReference>
<evidence type="ECO:0000259" key="6">
    <source>
        <dbReference type="PROSITE" id="PS50090"/>
    </source>
</evidence>
<feature type="region of interest" description="Disordered" evidence="5">
    <location>
        <begin position="284"/>
        <end position="320"/>
    </location>
</feature>
<evidence type="ECO:0000256" key="1">
    <source>
        <dbReference type="ARBA" id="ARBA00004123"/>
    </source>
</evidence>
<name>A0A8T0GRY0_CERPU</name>
<dbReference type="GO" id="GO:0005634">
    <property type="term" value="C:nucleus"/>
    <property type="evidence" value="ECO:0007669"/>
    <property type="project" value="UniProtKB-SubCell"/>
</dbReference>
<dbReference type="AlphaFoldDB" id="A0A8T0GRY0"/>
<keyword evidence="2" id="KW-0677">Repeat</keyword>
<gene>
    <name evidence="8" type="ORF">KC19_9G144700</name>
</gene>
<evidence type="ECO:0000313" key="8">
    <source>
        <dbReference type="EMBL" id="KAG0562421.1"/>
    </source>
</evidence>
<evidence type="ECO:0000313" key="9">
    <source>
        <dbReference type="Proteomes" id="UP000822688"/>
    </source>
</evidence>
<evidence type="ECO:0000256" key="2">
    <source>
        <dbReference type="ARBA" id="ARBA00022737"/>
    </source>
</evidence>
<dbReference type="SMART" id="SM00717">
    <property type="entry name" value="SANT"/>
    <property type="match status" value="2"/>
</dbReference>
<dbReference type="InterPro" id="IPR009057">
    <property type="entry name" value="Homeodomain-like_sf"/>
</dbReference>
<keyword evidence="3" id="KW-0238">DNA-binding</keyword>
<feature type="domain" description="Myb-like" evidence="6">
    <location>
        <begin position="77"/>
        <end position="127"/>
    </location>
</feature>
<dbReference type="EMBL" id="CM026430">
    <property type="protein sequence ID" value="KAG0562421.1"/>
    <property type="molecule type" value="Genomic_DNA"/>
</dbReference>
<feature type="region of interest" description="Disordered" evidence="5">
    <location>
        <begin position="184"/>
        <end position="206"/>
    </location>
</feature>
<proteinExistence type="predicted"/>
<dbReference type="SUPFAM" id="SSF46689">
    <property type="entry name" value="Homeodomain-like"/>
    <property type="match status" value="1"/>
</dbReference>
<dbReference type="Proteomes" id="UP000822688">
    <property type="component" value="Chromosome 9"/>
</dbReference>
<dbReference type="FunFam" id="1.10.10.60:FF:000001">
    <property type="entry name" value="MYB-related transcription factor"/>
    <property type="match status" value="1"/>
</dbReference>
<dbReference type="GO" id="GO:0003677">
    <property type="term" value="F:DNA binding"/>
    <property type="evidence" value="ECO:0007669"/>
    <property type="project" value="UniProtKB-KW"/>
</dbReference>
<dbReference type="InterPro" id="IPR015495">
    <property type="entry name" value="Myb_TF_plants"/>
</dbReference>
<evidence type="ECO:0000256" key="5">
    <source>
        <dbReference type="SAM" id="MobiDB-lite"/>
    </source>
</evidence>
<organism evidence="8 9">
    <name type="scientific">Ceratodon purpureus</name>
    <name type="common">Fire moss</name>
    <name type="synonym">Dicranum purpureum</name>
    <dbReference type="NCBI Taxonomy" id="3225"/>
    <lineage>
        <taxon>Eukaryota</taxon>
        <taxon>Viridiplantae</taxon>
        <taxon>Streptophyta</taxon>
        <taxon>Embryophyta</taxon>
        <taxon>Bryophyta</taxon>
        <taxon>Bryophytina</taxon>
        <taxon>Bryopsida</taxon>
        <taxon>Dicranidae</taxon>
        <taxon>Pseudoditrichales</taxon>
        <taxon>Ditrichaceae</taxon>
        <taxon>Ceratodon</taxon>
    </lineage>
</organism>
<dbReference type="FunFam" id="1.10.10.60:FF:000349">
    <property type="entry name" value="Transcription factor MYB39"/>
    <property type="match status" value="1"/>
</dbReference>
<dbReference type="Pfam" id="PF00249">
    <property type="entry name" value="Myb_DNA-binding"/>
    <property type="match status" value="2"/>
</dbReference>
<accession>A0A8T0GRY0</accession>
<dbReference type="Gene3D" id="1.10.10.60">
    <property type="entry name" value="Homeodomain-like"/>
    <property type="match status" value="2"/>
</dbReference>
<evidence type="ECO:0000256" key="3">
    <source>
        <dbReference type="ARBA" id="ARBA00023125"/>
    </source>
</evidence>
<evidence type="ECO:0000256" key="4">
    <source>
        <dbReference type="ARBA" id="ARBA00023242"/>
    </source>
</evidence>
<feature type="domain" description="Myb-like" evidence="6">
    <location>
        <begin position="24"/>
        <end position="76"/>
    </location>
</feature>
<dbReference type="PROSITE" id="PS50090">
    <property type="entry name" value="MYB_LIKE"/>
    <property type="match status" value="2"/>
</dbReference>
<feature type="domain" description="HTH myb-type" evidence="7">
    <location>
        <begin position="77"/>
        <end position="131"/>
    </location>
</feature>
<keyword evidence="9" id="KW-1185">Reference proteome</keyword>
<protein>
    <submittedName>
        <fullName evidence="8">Uncharacterized protein</fullName>
    </submittedName>
</protein>
<comment type="subcellular location">
    <subcellularLocation>
        <location evidence="1">Nucleus</location>
    </subcellularLocation>
</comment>
<feature type="compositionally biased region" description="Low complexity" evidence="5">
    <location>
        <begin position="300"/>
        <end position="311"/>
    </location>
</feature>